<dbReference type="InterPro" id="IPR018499">
    <property type="entry name" value="Tetraspanin/Peripherin"/>
</dbReference>
<feature type="transmembrane region" description="Helical" evidence="5">
    <location>
        <begin position="192"/>
        <end position="211"/>
    </location>
</feature>
<reference evidence="6" key="1">
    <citation type="submission" date="2022-03" db="EMBL/GenBank/DDBJ databases">
        <authorList>
            <person name="Tunstrom K."/>
        </authorList>
    </citation>
    <scope>NUCLEOTIDE SEQUENCE</scope>
</reference>
<accession>A0AAU9UPU4</accession>
<dbReference type="Pfam" id="PF00335">
    <property type="entry name" value="Tetraspanin"/>
    <property type="match status" value="1"/>
</dbReference>
<name>A0AAU9UPU4_EUPED</name>
<feature type="transmembrane region" description="Helical" evidence="5">
    <location>
        <begin position="59"/>
        <end position="84"/>
    </location>
</feature>
<proteinExistence type="predicted"/>
<comment type="subcellular location">
    <subcellularLocation>
        <location evidence="1">Membrane</location>
        <topology evidence="1">Multi-pass membrane protein</topology>
    </subcellularLocation>
</comment>
<evidence type="ECO:0000256" key="2">
    <source>
        <dbReference type="ARBA" id="ARBA00022692"/>
    </source>
</evidence>
<gene>
    <name evidence="6" type="ORF">EEDITHA_LOCUS16172</name>
</gene>
<keyword evidence="3 5" id="KW-1133">Transmembrane helix</keyword>
<feature type="transmembrane region" description="Helical" evidence="5">
    <location>
        <begin position="96"/>
        <end position="119"/>
    </location>
</feature>
<dbReference type="PRINTS" id="PR00259">
    <property type="entry name" value="TMFOUR"/>
</dbReference>
<keyword evidence="7" id="KW-1185">Reference proteome</keyword>
<feature type="transmembrane region" description="Helical" evidence="5">
    <location>
        <begin position="12"/>
        <end position="39"/>
    </location>
</feature>
<keyword evidence="4 5" id="KW-0472">Membrane</keyword>
<keyword evidence="2 5" id="KW-0812">Transmembrane</keyword>
<dbReference type="GO" id="GO:0016020">
    <property type="term" value="C:membrane"/>
    <property type="evidence" value="ECO:0007669"/>
    <property type="project" value="UniProtKB-SubCell"/>
</dbReference>
<dbReference type="AlphaFoldDB" id="A0AAU9UPU4"/>
<dbReference type="PANTHER" id="PTHR19282">
    <property type="entry name" value="TETRASPANIN"/>
    <property type="match status" value="1"/>
</dbReference>
<protein>
    <recommendedName>
        <fullName evidence="8">Tetraspanin</fullName>
    </recommendedName>
</protein>
<evidence type="ECO:0000313" key="7">
    <source>
        <dbReference type="Proteomes" id="UP001153954"/>
    </source>
</evidence>
<comment type="caution">
    <text evidence="6">The sequence shown here is derived from an EMBL/GenBank/DDBJ whole genome shotgun (WGS) entry which is preliminary data.</text>
</comment>
<dbReference type="Proteomes" id="UP001153954">
    <property type="component" value="Unassembled WGS sequence"/>
</dbReference>
<evidence type="ECO:0000256" key="4">
    <source>
        <dbReference type="ARBA" id="ARBA00023136"/>
    </source>
</evidence>
<evidence type="ECO:0000256" key="1">
    <source>
        <dbReference type="ARBA" id="ARBA00004141"/>
    </source>
</evidence>
<evidence type="ECO:0008006" key="8">
    <source>
        <dbReference type="Google" id="ProtNLM"/>
    </source>
</evidence>
<evidence type="ECO:0000313" key="6">
    <source>
        <dbReference type="EMBL" id="CAH2101410.1"/>
    </source>
</evidence>
<organism evidence="6 7">
    <name type="scientific">Euphydryas editha</name>
    <name type="common">Edith's checkerspot</name>
    <dbReference type="NCBI Taxonomy" id="104508"/>
    <lineage>
        <taxon>Eukaryota</taxon>
        <taxon>Metazoa</taxon>
        <taxon>Ecdysozoa</taxon>
        <taxon>Arthropoda</taxon>
        <taxon>Hexapoda</taxon>
        <taxon>Insecta</taxon>
        <taxon>Pterygota</taxon>
        <taxon>Neoptera</taxon>
        <taxon>Endopterygota</taxon>
        <taxon>Lepidoptera</taxon>
        <taxon>Glossata</taxon>
        <taxon>Ditrysia</taxon>
        <taxon>Papilionoidea</taxon>
        <taxon>Nymphalidae</taxon>
        <taxon>Nymphalinae</taxon>
        <taxon>Euphydryas</taxon>
    </lineage>
</organism>
<evidence type="ECO:0000256" key="3">
    <source>
        <dbReference type="ARBA" id="ARBA00022989"/>
    </source>
</evidence>
<evidence type="ECO:0000256" key="5">
    <source>
        <dbReference type="SAM" id="Phobius"/>
    </source>
</evidence>
<sequence>MCEKSGIMSKIAAIVLILFNFVSMVLCVIVFGISLWIIVSPKTVLHTVQMFGNTTFNALVLDSLSVQVGVTSAVIGGLIFFISAMGFYGAITGSQFLLFMYTTLVLLLMLLECALIYYFSSNIVEKGLQEYDKVTNHVMRITLHCCDRNYTTSEEIPWSCCDVTNSTACTTEKIYRKDCKQEFTLWWDKYQTFVYVSISVIHLVLLSCSLLRRSNSASRSHT</sequence>
<dbReference type="EMBL" id="CAKOGL010000023">
    <property type="protein sequence ID" value="CAH2101410.1"/>
    <property type="molecule type" value="Genomic_DNA"/>
</dbReference>